<gene>
    <name evidence="2" type="ORF">Aiant_81650</name>
</gene>
<dbReference type="PANTHER" id="PTHR36974">
    <property type="entry name" value="MEMBRANE PROTEIN-RELATED"/>
    <property type="match status" value="1"/>
</dbReference>
<name>A0ABM7M773_9ACTN</name>
<keyword evidence="1" id="KW-1133">Transmembrane helix</keyword>
<sequence>MLSTARAVSREPQGRVAFVLQVLAGAMLLGAGITHLTIARAEFQAQVPHWFPADPDVVVLISGVLEILIGASVIFLRRWRALTGLVMTLFLIAVFPGNIWQYLDHVDGFGLNTDQARLGRLIVEPLLWAWALFPSGGWRLLVRLVRGSPADAAAPQATA</sequence>
<feature type="transmembrane region" description="Helical" evidence="1">
    <location>
        <begin position="16"/>
        <end position="38"/>
    </location>
</feature>
<accession>A0ABM7M773</accession>
<dbReference type="EMBL" id="AP023356">
    <property type="protein sequence ID" value="BCJ47508.1"/>
    <property type="molecule type" value="Genomic_DNA"/>
</dbReference>
<protein>
    <recommendedName>
        <fullName evidence="4">DoxX family membrane protein</fullName>
    </recommendedName>
</protein>
<dbReference type="Proteomes" id="UP000676967">
    <property type="component" value="Chromosome"/>
</dbReference>
<evidence type="ECO:0008006" key="4">
    <source>
        <dbReference type="Google" id="ProtNLM"/>
    </source>
</evidence>
<proteinExistence type="predicted"/>
<feature type="transmembrane region" description="Helical" evidence="1">
    <location>
        <begin position="83"/>
        <end position="102"/>
    </location>
</feature>
<evidence type="ECO:0000313" key="2">
    <source>
        <dbReference type="EMBL" id="BCJ47508.1"/>
    </source>
</evidence>
<keyword evidence="1" id="KW-0812">Transmembrane</keyword>
<reference evidence="2 3" key="1">
    <citation type="submission" date="2020-08" db="EMBL/GenBank/DDBJ databases">
        <title>Whole genome shotgun sequence of Actinoplanes ianthinogenes NBRC 13996.</title>
        <authorList>
            <person name="Komaki H."/>
            <person name="Tamura T."/>
        </authorList>
    </citation>
    <scope>NUCLEOTIDE SEQUENCE [LARGE SCALE GENOMIC DNA]</scope>
    <source>
        <strain evidence="2 3">NBRC 13996</strain>
    </source>
</reference>
<dbReference type="PANTHER" id="PTHR36974:SF1">
    <property type="entry name" value="DOXX FAMILY MEMBRANE PROTEIN"/>
    <property type="match status" value="1"/>
</dbReference>
<keyword evidence="3" id="KW-1185">Reference proteome</keyword>
<organism evidence="2 3">
    <name type="scientific">Actinoplanes ianthinogenes</name>
    <dbReference type="NCBI Taxonomy" id="122358"/>
    <lineage>
        <taxon>Bacteria</taxon>
        <taxon>Bacillati</taxon>
        <taxon>Actinomycetota</taxon>
        <taxon>Actinomycetes</taxon>
        <taxon>Micromonosporales</taxon>
        <taxon>Micromonosporaceae</taxon>
        <taxon>Actinoplanes</taxon>
    </lineage>
</organism>
<feature type="transmembrane region" description="Helical" evidence="1">
    <location>
        <begin position="58"/>
        <end position="76"/>
    </location>
</feature>
<evidence type="ECO:0000256" key="1">
    <source>
        <dbReference type="SAM" id="Phobius"/>
    </source>
</evidence>
<evidence type="ECO:0000313" key="3">
    <source>
        <dbReference type="Proteomes" id="UP000676967"/>
    </source>
</evidence>
<keyword evidence="1" id="KW-0472">Membrane</keyword>